<sequence>MSKLPFDQGDEQFTLEMNQVADVYHQLSIDLFINVIRRLKKRGTADLQREPYIWQLEKLNDLHMLTENNVKLIASRAEVAKSVLRNVISNEGYKVYKDTHEQLKRDTGQNIEPQRYVVKEALESYANQTTQELGNLINTRLPQSVQNVYRSIIEQTVASVVSGSKSAEQALNDTLTKWSDKGFYGFTDKAGRHWRADTYAKTIIKTTALRIYRDMRERPAEEFGVETFYYSMKSSARAMCSPLQHQIVTKGPAFEADGTRVLSLLDYGYGTAGGCLGINCGHYLTPFIVGVNQKPDLPNHLKGVSQKQAEDNARAEAQQRAFEREIRKNKEKLRIAREIGDKELIQKYKLRGLTLEGQYKTYLDDHRFLYRNINREGYIRNAKTYKNTYEILDNRLKKEYSDILQNLGCRAPKSYSDFKSLSSSERESLRYDNRIVSYFKGEIQEKLTEKQKQQAVEAYFNFKKDGIVFGDHAIARYIERMRRKNGTFVYNYETVRTAFSLPPNYVSEQNGRLARYYNGILYITEPDTGIVVTMMKTRRMKGFAPYEVQ</sequence>
<name>A0A0Z8BI29_STRSU</name>
<dbReference type="RefSeq" id="WP_044684403.1">
    <property type="nucleotide sequence ID" value="NZ_CECU01000023.1"/>
</dbReference>
<reference evidence="1 2" key="1">
    <citation type="submission" date="2016-02" db="EMBL/GenBank/DDBJ databases">
        <authorList>
            <consortium name="Pathogen Informatics"/>
        </authorList>
    </citation>
    <scope>NUCLEOTIDE SEQUENCE [LARGE SCALE GENOMIC DNA]</scope>
    <source>
        <strain evidence="1 2">SS999</strain>
    </source>
</reference>
<evidence type="ECO:0000313" key="1">
    <source>
        <dbReference type="EMBL" id="CYX58432.1"/>
    </source>
</evidence>
<evidence type="ECO:0000313" key="2">
    <source>
        <dbReference type="Proteomes" id="UP000075182"/>
    </source>
</evidence>
<accession>A0A0Z8BI29</accession>
<dbReference type="GO" id="GO:0005198">
    <property type="term" value="F:structural molecule activity"/>
    <property type="evidence" value="ECO:0007669"/>
    <property type="project" value="InterPro"/>
</dbReference>
<protein>
    <submittedName>
        <fullName evidence="1">Phage minor capsid protein 2</fullName>
    </submittedName>
</protein>
<dbReference type="Proteomes" id="UP000075182">
    <property type="component" value="Unassembled WGS sequence"/>
</dbReference>
<dbReference type="AlphaFoldDB" id="A0A0Z8BI29"/>
<proteinExistence type="predicted"/>
<dbReference type="Pfam" id="PF06152">
    <property type="entry name" value="Phage_min_cap2"/>
    <property type="match status" value="1"/>
</dbReference>
<dbReference type="InterPro" id="IPR009319">
    <property type="entry name" value="Phage_A118_VSP1"/>
</dbReference>
<dbReference type="EMBL" id="FIMD01000004">
    <property type="protein sequence ID" value="CYX58432.1"/>
    <property type="molecule type" value="Genomic_DNA"/>
</dbReference>
<gene>
    <name evidence="1" type="ORF">ERS132536_00852</name>
</gene>
<organism evidence="1 2">
    <name type="scientific">Streptococcus suis</name>
    <dbReference type="NCBI Taxonomy" id="1307"/>
    <lineage>
        <taxon>Bacteria</taxon>
        <taxon>Bacillati</taxon>
        <taxon>Bacillota</taxon>
        <taxon>Bacilli</taxon>
        <taxon>Lactobacillales</taxon>
        <taxon>Streptococcaceae</taxon>
        <taxon>Streptococcus</taxon>
    </lineage>
</organism>